<sequence length="395" mass="43296">MQEPLSRDALELIERLITFDTTSSRSNLELINFVAQWLQSHDIAVTLIHDADGNKANLIAEFGPKDAPAILVSGHSDVVPADPADWSVTQPFVPRRHQGRLYGRGSADMKGFIGIALNSLVKARHRLQRNAVVLALSFDEELGCLGAPLMLPHLRLQEHRLRGAIIGEPTPMRIGNAHKGHVAMRATVHGVGGHSGYPERGVNAIDVAAGLVLEIRRLAEEKRLNTPPDHRFDPPWSTVHTGLIQGGSALNKIPERCQLDFEMRTLPGQDSEEVLSRLSAAYPQAMPTPIQALAEQARLELECVGQYPQLDEQRQGYINWLAALAQCDSNPVALGFGCEAGLLASLGIPALICGPGSIHQAHLPDEYIEFDQLERCEAFFSRLIDALDDELPTFE</sequence>
<keyword evidence="7" id="KW-0378">Hydrolase</keyword>
<accession>A0A239ID37</accession>
<proteinExistence type="inferred from homology"/>
<protein>
    <submittedName>
        <fullName evidence="11">Acetylornithine deacetylase</fullName>
    </submittedName>
</protein>
<keyword evidence="3" id="KW-0963">Cytoplasm</keyword>
<dbReference type="PANTHER" id="PTHR43808">
    <property type="entry name" value="ACETYLORNITHINE DEACETYLASE"/>
    <property type="match status" value="1"/>
</dbReference>
<keyword evidence="12" id="KW-1185">Reference proteome</keyword>
<reference evidence="12" key="1">
    <citation type="submission" date="2017-06" db="EMBL/GenBank/DDBJ databases">
        <authorList>
            <person name="Varghese N."/>
            <person name="Submissions S."/>
        </authorList>
    </citation>
    <scope>NUCLEOTIDE SEQUENCE [LARGE SCALE GENOMIC DNA]</scope>
    <source>
        <strain evidence="12">CIP 108523</strain>
    </source>
</reference>
<dbReference type="Gene3D" id="3.30.70.360">
    <property type="match status" value="1"/>
</dbReference>
<evidence type="ECO:0000256" key="1">
    <source>
        <dbReference type="ARBA" id="ARBA00001947"/>
    </source>
</evidence>
<evidence type="ECO:0000313" key="12">
    <source>
        <dbReference type="Proteomes" id="UP000242915"/>
    </source>
</evidence>
<evidence type="ECO:0000256" key="2">
    <source>
        <dbReference type="ARBA" id="ARBA00005691"/>
    </source>
</evidence>
<organism evidence="11 12">
    <name type="scientific">Pseudomonas segetis</name>
    <dbReference type="NCBI Taxonomy" id="298908"/>
    <lineage>
        <taxon>Bacteria</taxon>
        <taxon>Pseudomonadati</taxon>
        <taxon>Pseudomonadota</taxon>
        <taxon>Gammaproteobacteria</taxon>
        <taxon>Pseudomonadales</taxon>
        <taxon>Pseudomonadaceae</taxon>
        <taxon>Pseudomonas</taxon>
    </lineage>
</organism>
<dbReference type="GO" id="GO:0046872">
    <property type="term" value="F:metal ion binding"/>
    <property type="evidence" value="ECO:0007669"/>
    <property type="project" value="UniProtKB-KW"/>
</dbReference>
<evidence type="ECO:0000256" key="8">
    <source>
        <dbReference type="ARBA" id="ARBA00022833"/>
    </source>
</evidence>
<dbReference type="InterPro" id="IPR011650">
    <property type="entry name" value="Peptidase_M20_dimer"/>
</dbReference>
<dbReference type="InterPro" id="IPR001261">
    <property type="entry name" value="ArgE/DapE_CS"/>
</dbReference>
<dbReference type="NCBIfam" id="NF005710">
    <property type="entry name" value="PRK07522.1"/>
    <property type="match status" value="1"/>
</dbReference>
<dbReference type="PROSITE" id="PS00758">
    <property type="entry name" value="ARGE_DAPE_CPG2_1"/>
    <property type="match status" value="1"/>
</dbReference>
<dbReference type="EMBL" id="FZOG01000006">
    <property type="protein sequence ID" value="SNS91560.1"/>
    <property type="molecule type" value="Genomic_DNA"/>
</dbReference>
<dbReference type="Pfam" id="PF01546">
    <property type="entry name" value="Peptidase_M20"/>
    <property type="match status" value="1"/>
</dbReference>
<dbReference type="Pfam" id="PF07687">
    <property type="entry name" value="M20_dimer"/>
    <property type="match status" value="1"/>
</dbReference>
<dbReference type="NCBIfam" id="TIGR01892">
    <property type="entry name" value="AcOrn-deacetyl"/>
    <property type="match status" value="1"/>
</dbReference>
<comment type="similarity">
    <text evidence="2">Belongs to the peptidase M20A family. ArgE subfamily.</text>
</comment>
<keyword evidence="4" id="KW-0055">Arginine biosynthesis</keyword>
<dbReference type="GO" id="GO:0008777">
    <property type="term" value="F:acetylornithine deacetylase activity"/>
    <property type="evidence" value="ECO:0007669"/>
    <property type="project" value="TreeGrafter"/>
</dbReference>
<dbReference type="Gene3D" id="3.40.630.10">
    <property type="entry name" value="Zn peptidases"/>
    <property type="match status" value="1"/>
</dbReference>
<dbReference type="RefSeq" id="WP_176443219.1">
    <property type="nucleotide sequence ID" value="NZ_FZOG01000006.1"/>
</dbReference>
<gene>
    <name evidence="11" type="ORF">SAMN05216255_3834</name>
</gene>
<name>A0A239ID37_9PSED</name>
<keyword evidence="8" id="KW-0862">Zinc</keyword>
<dbReference type="InterPro" id="IPR010169">
    <property type="entry name" value="AcOrn-deacetyl"/>
</dbReference>
<dbReference type="InterPro" id="IPR002933">
    <property type="entry name" value="Peptidase_M20"/>
</dbReference>
<evidence type="ECO:0000259" key="10">
    <source>
        <dbReference type="Pfam" id="PF07687"/>
    </source>
</evidence>
<keyword evidence="9" id="KW-0170">Cobalt</keyword>
<keyword evidence="6" id="KW-0479">Metal-binding</keyword>
<comment type="cofactor">
    <cofactor evidence="1">
        <name>Zn(2+)</name>
        <dbReference type="ChEBI" id="CHEBI:29105"/>
    </cofactor>
</comment>
<dbReference type="Proteomes" id="UP000242915">
    <property type="component" value="Unassembled WGS sequence"/>
</dbReference>
<evidence type="ECO:0000256" key="5">
    <source>
        <dbReference type="ARBA" id="ARBA00022605"/>
    </source>
</evidence>
<keyword evidence="5" id="KW-0028">Amino-acid biosynthesis</keyword>
<dbReference type="SUPFAM" id="SSF53187">
    <property type="entry name" value="Zn-dependent exopeptidases"/>
    <property type="match status" value="1"/>
</dbReference>
<dbReference type="SUPFAM" id="SSF55031">
    <property type="entry name" value="Bacterial exopeptidase dimerisation domain"/>
    <property type="match status" value="1"/>
</dbReference>
<dbReference type="GO" id="GO:0006526">
    <property type="term" value="P:L-arginine biosynthetic process"/>
    <property type="evidence" value="ECO:0007669"/>
    <property type="project" value="UniProtKB-KW"/>
</dbReference>
<evidence type="ECO:0000313" key="11">
    <source>
        <dbReference type="EMBL" id="SNS91560.1"/>
    </source>
</evidence>
<evidence type="ECO:0000256" key="6">
    <source>
        <dbReference type="ARBA" id="ARBA00022723"/>
    </source>
</evidence>
<dbReference type="InterPro" id="IPR050072">
    <property type="entry name" value="Peptidase_M20A"/>
</dbReference>
<evidence type="ECO:0000256" key="3">
    <source>
        <dbReference type="ARBA" id="ARBA00022490"/>
    </source>
</evidence>
<dbReference type="AlphaFoldDB" id="A0A239ID37"/>
<dbReference type="CDD" id="cd03894">
    <property type="entry name" value="M20_ArgE"/>
    <property type="match status" value="1"/>
</dbReference>
<dbReference type="PANTHER" id="PTHR43808:SF31">
    <property type="entry name" value="N-ACETYL-L-CITRULLINE DEACETYLASE"/>
    <property type="match status" value="1"/>
</dbReference>
<evidence type="ECO:0000256" key="9">
    <source>
        <dbReference type="ARBA" id="ARBA00023285"/>
    </source>
</evidence>
<dbReference type="InterPro" id="IPR036264">
    <property type="entry name" value="Bact_exopeptidase_dim_dom"/>
</dbReference>
<feature type="domain" description="Peptidase M20 dimerisation" evidence="10">
    <location>
        <begin position="176"/>
        <end position="280"/>
    </location>
</feature>
<evidence type="ECO:0000256" key="7">
    <source>
        <dbReference type="ARBA" id="ARBA00022801"/>
    </source>
</evidence>
<evidence type="ECO:0000256" key="4">
    <source>
        <dbReference type="ARBA" id="ARBA00022571"/>
    </source>
</evidence>